<dbReference type="EMBL" id="JWZT01001204">
    <property type="protein sequence ID" value="KII72466.1"/>
    <property type="molecule type" value="Genomic_DNA"/>
</dbReference>
<dbReference type="OrthoDB" id="167806at2759"/>
<keyword evidence="3" id="KW-1185">Reference proteome</keyword>
<gene>
    <name evidence="2" type="ORF">RF11_07056</name>
</gene>
<feature type="region of interest" description="Disordered" evidence="1">
    <location>
        <begin position="132"/>
        <end position="156"/>
    </location>
</feature>
<proteinExistence type="predicted"/>
<accession>A0A0C2MYN9</accession>
<name>A0A0C2MYN9_THEKT</name>
<dbReference type="Proteomes" id="UP000031668">
    <property type="component" value="Unassembled WGS sequence"/>
</dbReference>
<dbReference type="Gene3D" id="3.40.140.10">
    <property type="entry name" value="Cytidine Deaminase, domain 2"/>
    <property type="match status" value="1"/>
</dbReference>
<organism evidence="2 3">
    <name type="scientific">Thelohanellus kitauei</name>
    <name type="common">Myxosporean</name>
    <dbReference type="NCBI Taxonomy" id="669202"/>
    <lineage>
        <taxon>Eukaryota</taxon>
        <taxon>Metazoa</taxon>
        <taxon>Cnidaria</taxon>
        <taxon>Myxozoa</taxon>
        <taxon>Myxosporea</taxon>
        <taxon>Bivalvulida</taxon>
        <taxon>Platysporina</taxon>
        <taxon>Myxobolidae</taxon>
        <taxon>Thelohanellus</taxon>
    </lineage>
</organism>
<sequence>MENRTLDHFFIKQHVGTHKTEEQNTDQTLDQKASSLEEKELNLLEEAIPPNAGCTGVIRVTEDLTKRTENGETNISLKCDSKVEGTSEQLESTCPELSMRESLTFTVNQGSTSINTNISEFNNSASISANQKALSTSKSGSSSSQKKSEKKKYQPKSEITVKKLPIRSWTPSVSSIEYMDVAQDTPKTTLIKLKQNQKLNSSQPNILIDSDPFLIMDFHAHICLKDVNGFLFGICNSLINSVRIVEALPIVETWSIDPPFIDEIINKVANLITERRKYEPSYFLVGRYTSNLDIQPEPSITDIKIHEDCLNRFKDVINDNTFFTMIVSPYYDPKKVANIESHFNLYSTSSVQRPSGFDIALPMKCDYKKAETDVTEKVLKRLELLSAMLKKTGSMLNMTVSYWHEIDLRDKMIGSCMQHIDKEGDHQPIINLLFALASF</sequence>
<dbReference type="AlphaFoldDB" id="A0A0C2MYN9"/>
<reference evidence="2 3" key="1">
    <citation type="journal article" date="2014" name="Genome Biol. Evol.">
        <title>The genome of the myxosporean Thelohanellus kitauei shows adaptations to nutrient acquisition within its fish host.</title>
        <authorList>
            <person name="Yang Y."/>
            <person name="Xiong J."/>
            <person name="Zhou Z."/>
            <person name="Huo F."/>
            <person name="Miao W."/>
            <person name="Ran C."/>
            <person name="Liu Y."/>
            <person name="Zhang J."/>
            <person name="Feng J."/>
            <person name="Wang M."/>
            <person name="Wang M."/>
            <person name="Wang L."/>
            <person name="Yao B."/>
        </authorList>
    </citation>
    <scope>NUCLEOTIDE SEQUENCE [LARGE SCALE GENOMIC DNA]</scope>
    <source>
        <strain evidence="2">Wuqing</strain>
    </source>
</reference>
<feature type="compositionally biased region" description="Low complexity" evidence="1">
    <location>
        <begin position="132"/>
        <end position="145"/>
    </location>
</feature>
<evidence type="ECO:0000313" key="3">
    <source>
        <dbReference type="Proteomes" id="UP000031668"/>
    </source>
</evidence>
<evidence type="ECO:0000313" key="2">
    <source>
        <dbReference type="EMBL" id="KII72466.1"/>
    </source>
</evidence>
<evidence type="ECO:0000256" key="1">
    <source>
        <dbReference type="SAM" id="MobiDB-lite"/>
    </source>
</evidence>
<comment type="caution">
    <text evidence="2">The sequence shown here is derived from an EMBL/GenBank/DDBJ whole genome shotgun (WGS) entry which is preliminary data.</text>
</comment>
<protein>
    <submittedName>
        <fullName evidence="2">MPN domain-containing protein</fullName>
    </submittedName>
</protein>